<evidence type="ECO:0000313" key="3">
    <source>
        <dbReference type="Proteomes" id="UP001434883"/>
    </source>
</evidence>
<organism evidence="2 3">
    <name type="scientific">Xenoophorus captivus</name>
    <dbReference type="NCBI Taxonomy" id="1517983"/>
    <lineage>
        <taxon>Eukaryota</taxon>
        <taxon>Metazoa</taxon>
        <taxon>Chordata</taxon>
        <taxon>Craniata</taxon>
        <taxon>Vertebrata</taxon>
        <taxon>Euteleostomi</taxon>
        <taxon>Actinopterygii</taxon>
        <taxon>Neopterygii</taxon>
        <taxon>Teleostei</taxon>
        <taxon>Neoteleostei</taxon>
        <taxon>Acanthomorphata</taxon>
        <taxon>Ovalentaria</taxon>
        <taxon>Atherinomorphae</taxon>
        <taxon>Cyprinodontiformes</taxon>
        <taxon>Goodeidae</taxon>
        <taxon>Xenoophorus</taxon>
    </lineage>
</organism>
<gene>
    <name evidence="2" type="ORF">XENOCAPTIV_006466</name>
</gene>
<keyword evidence="1" id="KW-0812">Transmembrane</keyword>
<keyword evidence="3" id="KW-1185">Reference proteome</keyword>
<feature type="non-terminal residue" evidence="2">
    <location>
        <position position="1"/>
    </location>
</feature>
<name>A0ABV0RP20_9TELE</name>
<sequence>QPRCANTDGSLIGISLITTRILLLFPVSVFILCHGLQQRWQLVGKCFVPTIENSCIKSSC</sequence>
<evidence type="ECO:0000256" key="1">
    <source>
        <dbReference type="SAM" id="Phobius"/>
    </source>
</evidence>
<reference evidence="2 3" key="1">
    <citation type="submission" date="2021-06" db="EMBL/GenBank/DDBJ databases">
        <authorList>
            <person name="Palmer J.M."/>
        </authorList>
    </citation>
    <scope>NUCLEOTIDE SEQUENCE [LARGE SCALE GENOMIC DNA]</scope>
    <source>
        <strain evidence="2 3">XC_2019</strain>
        <tissue evidence="2">Muscle</tissue>
    </source>
</reference>
<comment type="caution">
    <text evidence="2">The sequence shown here is derived from an EMBL/GenBank/DDBJ whole genome shotgun (WGS) entry which is preliminary data.</text>
</comment>
<protein>
    <submittedName>
        <fullName evidence="2">Uncharacterized protein</fullName>
    </submittedName>
</protein>
<proteinExistence type="predicted"/>
<dbReference type="EMBL" id="JAHRIN010052130">
    <property type="protein sequence ID" value="MEQ2209955.1"/>
    <property type="molecule type" value="Genomic_DNA"/>
</dbReference>
<evidence type="ECO:0000313" key="2">
    <source>
        <dbReference type="EMBL" id="MEQ2209955.1"/>
    </source>
</evidence>
<keyword evidence="1" id="KW-0472">Membrane</keyword>
<keyword evidence="1" id="KW-1133">Transmembrane helix</keyword>
<feature type="transmembrane region" description="Helical" evidence="1">
    <location>
        <begin position="12"/>
        <end position="33"/>
    </location>
</feature>
<accession>A0ABV0RP20</accession>
<dbReference type="Proteomes" id="UP001434883">
    <property type="component" value="Unassembled WGS sequence"/>
</dbReference>